<accession>A0ACB8WU73</accession>
<protein>
    <submittedName>
        <fullName evidence="1">Uncharacterized protein</fullName>
    </submittedName>
</protein>
<dbReference type="Proteomes" id="UP000831701">
    <property type="component" value="Chromosome 6"/>
</dbReference>
<name>A0ACB8WU73_9TELE</name>
<dbReference type="EMBL" id="CM041536">
    <property type="protein sequence ID" value="KAI3371351.1"/>
    <property type="molecule type" value="Genomic_DNA"/>
</dbReference>
<keyword evidence="2" id="KW-1185">Reference proteome</keyword>
<comment type="caution">
    <text evidence="1">The sequence shown here is derived from an EMBL/GenBank/DDBJ whole genome shotgun (WGS) entry which is preliminary data.</text>
</comment>
<sequence length="738" mass="82261">MLSRTPCLFLVLVLWGPVCGGPQTNPHPNMTDGSGAVLGGRPVRLLRGASCCRDGVFLALRSPRREILPELHGEASACPPNTSRFFYSYFKPTKNVKVQWVTGVGHDRHLSVTVNAPSSLIVSTVDDAKGQINFEAEETGFYQMCFSNFHNRFGTMQVFLSFGVYYYDGLQNPEQRKEEEKKKKEDASRDLNNTLSVIALVMDYIKRILPLCKSILWLVSEVKANKKRCRRLAERVKGLEELVESISKKGPGQISSTVNQALWQLCMTLHYWLCRDKRHFLRLYTSNSLHINMDVEFILAICFSINKMAKTARTNKELCRQLAEKVKGVEELVLTTKQRGPGQVSPAVEKALRELYSSLEQAKALMMKSSQAKGLKNLQNHEEKFNKMNERLTSNFQLLSGALQKEHMNMLYDMYDTVSQRTPGLCPNNRSMSFPTPTATTPESYTMPASTLASPAHFSYTMPPNSVTIPTAQTPAPYMFPPPAPSAPLAAPYPIPASAVMLLSSLIIVLSSQCIWARKSEPSLNEADAGLFRGSDKYDFAIEVPAAGMDCFWHFAHQSGSFYLMYMVQWVTGMTKDHRLFVTVNSPQGALMVSKNEAVAQMNFQTEVTGFYRICLGNHNNQFGAIRVFLNFGVIYEGSEESKKEMEEGEKVLNSTLVDIETLPPALPGGPEAFPGQPRDIVSPACPGSSPRPPPGGTCLEHLPREASRGHPKQMPKPPQLTPLDAKEQRLYSELPPE</sequence>
<proteinExistence type="predicted"/>
<evidence type="ECO:0000313" key="2">
    <source>
        <dbReference type="Proteomes" id="UP000831701"/>
    </source>
</evidence>
<gene>
    <name evidence="1" type="ORF">L3Q82_023564</name>
</gene>
<evidence type="ECO:0000313" key="1">
    <source>
        <dbReference type="EMBL" id="KAI3371351.1"/>
    </source>
</evidence>
<organism evidence="1 2">
    <name type="scientific">Scortum barcoo</name>
    <name type="common">barcoo grunter</name>
    <dbReference type="NCBI Taxonomy" id="214431"/>
    <lineage>
        <taxon>Eukaryota</taxon>
        <taxon>Metazoa</taxon>
        <taxon>Chordata</taxon>
        <taxon>Craniata</taxon>
        <taxon>Vertebrata</taxon>
        <taxon>Euteleostomi</taxon>
        <taxon>Actinopterygii</taxon>
        <taxon>Neopterygii</taxon>
        <taxon>Teleostei</taxon>
        <taxon>Neoteleostei</taxon>
        <taxon>Acanthomorphata</taxon>
        <taxon>Eupercaria</taxon>
        <taxon>Centrarchiformes</taxon>
        <taxon>Terapontoidei</taxon>
        <taxon>Terapontidae</taxon>
        <taxon>Scortum</taxon>
    </lineage>
</organism>
<reference evidence="1" key="1">
    <citation type="submission" date="2022-04" db="EMBL/GenBank/DDBJ databases">
        <title>Jade perch genome.</title>
        <authorList>
            <person name="Chao B."/>
        </authorList>
    </citation>
    <scope>NUCLEOTIDE SEQUENCE</scope>
    <source>
        <strain evidence="1">CB-2022</strain>
    </source>
</reference>